<dbReference type="Gene3D" id="2.30.30.100">
    <property type="match status" value="1"/>
</dbReference>
<evidence type="ECO:0000313" key="3">
    <source>
        <dbReference type="Proteomes" id="UP000028924"/>
    </source>
</evidence>
<dbReference type="OrthoDB" id="10256176at2759"/>
<dbReference type="GeneID" id="23613481"/>
<accession>A0A087SL99</accession>
<dbReference type="SUPFAM" id="SSF50182">
    <property type="entry name" value="Sm-like ribonucleoproteins"/>
    <property type="match status" value="1"/>
</dbReference>
<evidence type="ECO:0000313" key="2">
    <source>
        <dbReference type="EMBL" id="KFM26503.1"/>
    </source>
</evidence>
<evidence type="ECO:0008006" key="4">
    <source>
        <dbReference type="Google" id="ProtNLM"/>
    </source>
</evidence>
<reference evidence="2 3" key="1">
    <citation type="journal article" date="2014" name="BMC Genomics">
        <title>Oil accumulation mechanisms of the oleaginous microalga Chlorella protothecoides revealed through its genome, transcriptomes, and proteomes.</title>
        <authorList>
            <person name="Gao C."/>
            <person name="Wang Y."/>
            <person name="Shen Y."/>
            <person name="Yan D."/>
            <person name="He X."/>
            <person name="Dai J."/>
            <person name="Wu Q."/>
        </authorList>
    </citation>
    <scope>NUCLEOTIDE SEQUENCE [LARGE SCALE GENOMIC DNA]</scope>
    <source>
        <strain evidence="2 3">0710</strain>
    </source>
</reference>
<proteinExistence type="predicted"/>
<dbReference type="RefSeq" id="XP_011399441.1">
    <property type="nucleotide sequence ID" value="XM_011401139.1"/>
</dbReference>
<evidence type="ECO:0000256" key="1">
    <source>
        <dbReference type="SAM" id="MobiDB-lite"/>
    </source>
</evidence>
<organism evidence="2 3">
    <name type="scientific">Auxenochlorella protothecoides</name>
    <name type="common">Green microalga</name>
    <name type="synonym">Chlorella protothecoides</name>
    <dbReference type="NCBI Taxonomy" id="3075"/>
    <lineage>
        <taxon>Eukaryota</taxon>
        <taxon>Viridiplantae</taxon>
        <taxon>Chlorophyta</taxon>
        <taxon>core chlorophytes</taxon>
        <taxon>Trebouxiophyceae</taxon>
        <taxon>Chlorellales</taxon>
        <taxon>Chlorellaceae</taxon>
        <taxon>Auxenochlorella</taxon>
    </lineage>
</organism>
<dbReference type="KEGG" id="apro:F751_2090"/>
<dbReference type="AlphaFoldDB" id="A0A087SL99"/>
<keyword evidence="3" id="KW-1185">Reference proteome</keyword>
<dbReference type="eggNOG" id="ENOG502SBI6">
    <property type="taxonomic scope" value="Eukaryota"/>
</dbReference>
<dbReference type="InterPro" id="IPR052840">
    <property type="entry name" value="U7_snRNA_Sm-like"/>
</dbReference>
<dbReference type="GO" id="GO:0071254">
    <property type="term" value="C:cytoplasmic U snRNP body"/>
    <property type="evidence" value="ECO:0007669"/>
    <property type="project" value="TreeGrafter"/>
</dbReference>
<dbReference type="STRING" id="3075.A0A087SL99"/>
<dbReference type="EMBL" id="KL662129">
    <property type="protein sequence ID" value="KFM26503.1"/>
    <property type="molecule type" value="Genomic_DNA"/>
</dbReference>
<gene>
    <name evidence="2" type="ORF">F751_2090</name>
</gene>
<name>A0A087SL99_AUXPR</name>
<dbReference type="GO" id="GO:0071209">
    <property type="term" value="F:U7 snRNA binding"/>
    <property type="evidence" value="ECO:0007669"/>
    <property type="project" value="TreeGrafter"/>
</dbReference>
<sequence>MGPRRRPPTLACYLEALVGMRLVIELHCDTIVRGVLTAVGDGLDLQLESASIAPLQGPTRAAEYLYLRGSRVRYVHTPPNLNPREAITAAAKRRTSALADHAAQQGKHTPAMPKGGH</sequence>
<dbReference type="PANTHER" id="PTHR21196:SF1">
    <property type="entry name" value="U7 SNRNA-ASSOCIATED SM-LIKE PROTEIN LSM10"/>
    <property type="match status" value="1"/>
</dbReference>
<dbReference type="InterPro" id="IPR010920">
    <property type="entry name" value="LSM_dom_sf"/>
</dbReference>
<dbReference type="GO" id="GO:0006398">
    <property type="term" value="P:mRNA 3'-end processing by stem-loop binding and cleavage"/>
    <property type="evidence" value="ECO:0007669"/>
    <property type="project" value="TreeGrafter"/>
</dbReference>
<feature type="region of interest" description="Disordered" evidence="1">
    <location>
        <begin position="93"/>
        <end position="117"/>
    </location>
</feature>
<protein>
    <recommendedName>
        <fullName evidence="4">LSM domain-containing protein</fullName>
    </recommendedName>
</protein>
<dbReference type="PANTHER" id="PTHR21196">
    <property type="entry name" value="U7 SNRNA-ASSOCIATED SM-LIKE PROTEIN LSM10"/>
    <property type="match status" value="1"/>
</dbReference>
<dbReference type="Proteomes" id="UP000028924">
    <property type="component" value="Unassembled WGS sequence"/>
</dbReference>
<dbReference type="GO" id="GO:0016604">
    <property type="term" value="C:nuclear body"/>
    <property type="evidence" value="ECO:0007669"/>
    <property type="project" value="TreeGrafter"/>
</dbReference>
<dbReference type="GO" id="GO:0071208">
    <property type="term" value="F:histone pre-mRNA DCP binding"/>
    <property type="evidence" value="ECO:0007669"/>
    <property type="project" value="TreeGrafter"/>
</dbReference>